<evidence type="ECO:0000313" key="2">
    <source>
        <dbReference type="EMBL" id="KAA0033289.1"/>
    </source>
</evidence>
<comment type="caution">
    <text evidence="3">The sequence shown here is derived from an EMBL/GenBank/DDBJ whole genome shotgun (WGS) entry which is preliminary data.</text>
</comment>
<dbReference type="AlphaFoldDB" id="A0A5D3CX84"/>
<dbReference type="Pfam" id="PF24925">
    <property type="entry name" value="DUF7746"/>
    <property type="match status" value="1"/>
</dbReference>
<evidence type="ECO:0000313" key="5">
    <source>
        <dbReference type="Proteomes" id="UP000321947"/>
    </source>
</evidence>
<feature type="domain" description="DUF7746" evidence="1">
    <location>
        <begin position="209"/>
        <end position="268"/>
    </location>
</feature>
<evidence type="ECO:0000313" key="4">
    <source>
        <dbReference type="Proteomes" id="UP000321393"/>
    </source>
</evidence>
<dbReference type="EMBL" id="SSTD01008933">
    <property type="protein sequence ID" value="TYK14819.1"/>
    <property type="molecule type" value="Genomic_DNA"/>
</dbReference>
<protein>
    <submittedName>
        <fullName evidence="3">Movement protein</fullName>
    </submittedName>
</protein>
<sequence>MIRNSDVWTTTKGKEIASAYPLEEEAYFPHLVILAIKMVSSPYKTIDEEKVQKVRVREVKNIQHQLNYTNKVLSTISKAVERIENPDLSIKAKNPEIPQADPNQPIFQPNSFDIGKLKDDPSDILIEINKHLSSISINKVAPSVDKDKVPTGKVENIRGINMIKKDSFQQAPTSKILLEAQWVDMKNHYSQPSSPNLGWNDLHHERHSYNGTSLVTWNINGYSEAQMMNTFQEMLLATSPYSARKTTLTTGQIIISCFTGNLRSWWHN</sequence>
<accession>A0A5D3CX84</accession>
<evidence type="ECO:0000259" key="1">
    <source>
        <dbReference type="Pfam" id="PF24925"/>
    </source>
</evidence>
<dbReference type="PANTHER" id="PTHR33054:SF9">
    <property type="entry name" value="CCHC-TYPE DOMAIN-CONTAINING PROTEIN"/>
    <property type="match status" value="1"/>
</dbReference>
<reference evidence="4 5" key="1">
    <citation type="submission" date="2019-08" db="EMBL/GenBank/DDBJ databases">
        <title>Draft genome sequences of two oriental melons (Cucumis melo L. var makuwa).</title>
        <authorList>
            <person name="Kwon S.-Y."/>
        </authorList>
    </citation>
    <scope>NUCLEOTIDE SEQUENCE [LARGE SCALE GENOMIC DNA]</scope>
    <source>
        <strain evidence="5">cv. Chang Bougi</strain>
        <strain evidence="4">cv. SW 3</strain>
        <tissue evidence="3">Leaf</tissue>
    </source>
</reference>
<dbReference type="Proteomes" id="UP000321947">
    <property type="component" value="Unassembled WGS sequence"/>
</dbReference>
<dbReference type="EMBL" id="SSTE01020899">
    <property type="protein sequence ID" value="KAA0033289.1"/>
    <property type="molecule type" value="Genomic_DNA"/>
</dbReference>
<dbReference type="PANTHER" id="PTHR33054">
    <property type="entry name" value="CCHC-TYPE DOMAIN-CONTAINING PROTEIN"/>
    <property type="match status" value="1"/>
</dbReference>
<proteinExistence type="predicted"/>
<gene>
    <name evidence="3" type="ORF">E5676_scaffold472G00080</name>
    <name evidence="2" type="ORF">E6C27_scaffold845G00980</name>
</gene>
<evidence type="ECO:0000313" key="3">
    <source>
        <dbReference type="EMBL" id="TYK14819.1"/>
    </source>
</evidence>
<dbReference type="InterPro" id="IPR056648">
    <property type="entry name" value="DUF7746"/>
</dbReference>
<dbReference type="Proteomes" id="UP000321393">
    <property type="component" value="Unassembled WGS sequence"/>
</dbReference>
<organism evidence="3 5">
    <name type="scientific">Cucumis melo var. makuwa</name>
    <name type="common">Oriental melon</name>
    <dbReference type="NCBI Taxonomy" id="1194695"/>
    <lineage>
        <taxon>Eukaryota</taxon>
        <taxon>Viridiplantae</taxon>
        <taxon>Streptophyta</taxon>
        <taxon>Embryophyta</taxon>
        <taxon>Tracheophyta</taxon>
        <taxon>Spermatophyta</taxon>
        <taxon>Magnoliopsida</taxon>
        <taxon>eudicotyledons</taxon>
        <taxon>Gunneridae</taxon>
        <taxon>Pentapetalae</taxon>
        <taxon>rosids</taxon>
        <taxon>fabids</taxon>
        <taxon>Cucurbitales</taxon>
        <taxon>Cucurbitaceae</taxon>
        <taxon>Benincaseae</taxon>
        <taxon>Cucumis</taxon>
    </lineage>
</organism>
<name>A0A5D3CX84_CUCMM</name>